<keyword evidence="2" id="KW-1185">Reference proteome</keyword>
<name>A0A078A189_STYLE</name>
<evidence type="ECO:0000313" key="2">
    <source>
        <dbReference type="Proteomes" id="UP000039865"/>
    </source>
</evidence>
<dbReference type="Proteomes" id="UP000039865">
    <property type="component" value="Unassembled WGS sequence"/>
</dbReference>
<dbReference type="EMBL" id="CCKQ01004456">
    <property type="protein sequence ID" value="CDW75617.1"/>
    <property type="molecule type" value="Genomic_DNA"/>
</dbReference>
<dbReference type="InParanoid" id="A0A078A189"/>
<organism evidence="1 2">
    <name type="scientific">Stylonychia lemnae</name>
    <name type="common">Ciliate</name>
    <dbReference type="NCBI Taxonomy" id="5949"/>
    <lineage>
        <taxon>Eukaryota</taxon>
        <taxon>Sar</taxon>
        <taxon>Alveolata</taxon>
        <taxon>Ciliophora</taxon>
        <taxon>Intramacronucleata</taxon>
        <taxon>Spirotrichea</taxon>
        <taxon>Stichotrichia</taxon>
        <taxon>Sporadotrichida</taxon>
        <taxon>Oxytrichidae</taxon>
        <taxon>Stylonychinae</taxon>
        <taxon>Stylonychia</taxon>
    </lineage>
</organism>
<sequence>MKLSYKITVVTVLFFGISLTLSIERQIKLGLNFDGNLGLTLIFEEDQNNIVPEINLSTKMNQTTQTNDRTVEQNDININKTNLIHRDDDGQDQTQNVSLDHEQDVDSNINVGIHAGSNNNRTTTEVLQQATNGWDQTIGYMAASTKIFVKSQTDYNIFVSQKGQSDALQVHKDLYLNKVYKVLFTLMKRRELNDKIKQIYDQLLEYDDFDANDNQSL</sequence>
<accession>A0A078A189</accession>
<reference evidence="1 2" key="1">
    <citation type="submission" date="2014-06" db="EMBL/GenBank/DDBJ databases">
        <authorList>
            <person name="Swart Estienne"/>
        </authorList>
    </citation>
    <scope>NUCLEOTIDE SEQUENCE [LARGE SCALE GENOMIC DNA]</scope>
    <source>
        <strain evidence="1 2">130c</strain>
    </source>
</reference>
<gene>
    <name evidence="1" type="primary">Contig14086.g15018</name>
    <name evidence="1" type="ORF">STYLEM_4608</name>
</gene>
<evidence type="ECO:0000313" key="1">
    <source>
        <dbReference type="EMBL" id="CDW75617.1"/>
    </source>
</evidence>
<protein>
    <submittedName>
        <fullName evidence="1">Uncharacterized protein</fullName>
    </submittedName>
</protein>
<proteinExistence type="predicted"/>
<dbReference type="AlphaFoldDB" id="A0A078A189"/>